<feature type="domain" description="UPF0033" evidence="1">
    <location>
        <begin position="6"/>
        <end position="69"/>
    </location>
</feature>
<dbReference type="STRING" id="1293036.GCA_001315825_00452"/>
<dbReference type="Gene3D" id="3.30.110.40">
    <property type="entry name" value="TusA-like domain"/>
    <property type="match status" value="1"/>
</dbReference>
<dbReference type="OrthoDB" id="35291at2157"/>
<dbReference type="GO" id="GO:0016740">
    <property type="term" value="F:transferase activity"/>
    <property type="evidence" value="ECO:0007669"/>
    <property type="project" value="UniProtKB-KW"/>
</dbReference>
<dbReference type="AlphaFoldDB" id="A0A2U9IVL4"/>
<keyword evidence="3" id="KW-1185">Reference proteome</keyword>
<dbReference type="KEGG" id="mhk:DFR87_10680"/>
<dbReference type="RefSeq" id="WP_054836169.1">
    <property type="nucleotide sequence ID" value="NZ_BBBA01000002.1"/>
</dbReference>
<reference evidence="2 3" key="1">
    <citation type="submission" date="2018-05" db="EMBL/GenBank/DDBJ databases">
        <title>Complete Genome Sequences of Extremely Thermoacidophilic, Metal-Mobilizing Type-Strain Members of the Archaeal Family Sulfolobaceae: Acidianus brierleyi DSM-1651T, Acidianus sulfidivorans DSM-18786T, Metallosphaera hakonensis DSM-7519T, and Metallosphaera prunae DSM-10039T.</title>
        <authorList>
            <person name="Counts J.A."/>
            <person name="Kelly R.M."/>
        </authorList>
    </citation>
    <scope>NUCLEOTIDE SEQUENCE [LARGE SCALE GENOMIC DNA]</scope>
    <source>
        <strain evidence="2 3">HO1-1</strain>
    </source>
</reference>
<gene>
    <name evidence="2" type="ORF">DFR87_10680</name>
</gene>
<reference evidence="3" key="3">
    <citation type="submission" date="2020-03" db="EMBL/GenBank/DDBJ databases">
        <title>Sequencing and Assembly of Multiple Reported Metal-Biooxidizing Members of the Extremely Thermoacidophilic Archaeal Family Sulfolobaceae.</title>
        <authorList>
            <person name="Counts J.A."/>
            <person name="Kelly R.M."/>
        </authorList>
    </citation>
    <scope>NUCLEOTIDE SEQUENCE [LARGE SCALE GENOMIC DNA]</scope>
    <source>
        <strain evidence="3">HO1-1</strain>
    </source>
</reference>
<dbReference type="InterPro" id="IPR036868">
    <property type="entry name" value="TusA-like_sf"/>
</dbReference>
<accession>A0A2U9IVL4</accession>
<sequence>MKEIETNEVCPVVILKVMREWRTVIGEEELVVKTPWEAVTQELQKWCAETGNEYLGHSKEKGKFIIRLKLKR</sequence>
<reference evidence="3" key="2">
    <citation type="submission" date="2020-03" db="EMBL/GenBank/DDBJ databases">
        <title>Complete Genome Sequences of Extremely Thermoacidophilic, Metal-Mobilizing Type-Strain Members of the Archaeal Family Sulfolobaceae: Acidianus brierleyi DSM-1651T, Acidianus sulfidivorans DSM-18786T, Metallosphaera hakonensis DSM-7519T, and Metallosphaera prunae DSM-10039T.</title>
        <authorList>
            <person name="Counts J.A."/>
            <person name="Kelly R.M."/>
        </authorList>
    </citation>
    <scope>NUCLEOTIDE SEQUENCE [LARGE SCALE GENOMIC DNA]</scope>
    <source>
        <strain evidence="3">HO1-1</strain>
    </source>
</reference>
<dbReference type="EMBL" id="CP029287">
    <property type="protein sequence ID" value="AWS00069.1"/>
    <property type="molecule type" value="Genomic_DNA"/>
</dbReference>
<evidence type="ECO:0000313" key="3">
    <source>
        <dbReference type="Proteomes" id="UP000247586"/>
    </source>
</evidence>
<dbReference type="GeneID" id="36835812"/>
<dbReference type="Proteomes" id="UP000247586">
    <property type="component" value="Chromosome"/>
</dbReference>
<keyword evidence="2" id="KW-0808">Transferase</keyword>
<evidence type="ECO:0000259" key="1">
    <source>
        <dbReference type="Pfam" id="PF01206"/>
    </source>
</evidence>
<protein>
    <submittedName>
        <fullName evidence="2">Sulfurtransferase TusA family protein</fullName>
    </submittedName>
</protein>
<dbReference type="CDD" id="cd00291">
    <property type="entry name" value="SirA_YedF_YeeD"/>
    <property type="match status" value="1"/>
</dbReference>
<name>A0A2U9IVL4_9CREN</name>
<evidence type="ECO:0000313" key="2">
    <source>
        <dbReference type="EMBL" id="AWS00069.1"/>
    </source>
</evidence>
<proteinExistence type="predicted"/>
<dbReference type="Pfam" id="PF01206">
    <property type="entry name" value="TusA"/>
    <property type="match status" value="1"/>
</dbReference>
<dbReference type="InterPro" id="IPR001455">
    <property type="entry name" value="TusA-like"/>
</dbReference>
<organism evidence="2 3">
    <name type="scientific">Metallosphaera hakonensis JCM 8857 = DSM 7519</name>
    <dbReference type="NCBI Taxonomy" id="1293036"/>
    <lineage>
        <taxon>Archaea</taxon>
        <taxon>Thermoproteota</taxon>
        <taxon>Thermoprotei</taxon>
        <taxon>Sulfolobales</taxon>
        <taxon>Sulfolobaceae</taxon>
        <taxon>Metallosphaera</taxon>
    </lineage>
</organism>
<dbReference type="SUPFAM" id="SSF64307">
    <property type="entry name" value="SirA-like"/>
    <property type="match status" value="1"/>
</dbReference>